<keyword evidence="2" id="KW-1185">Reference proteome</keyword>
<accession>A0ABQ4FU52</accession>
<dbReference type="EMBL" id="BOOC01000003">
    <property type="protein sequence ID" value="GIH38352.1"/>
    <property type="molecule type" value="Genomic_DNA"/>
</dbReference>
<evidence type="ECO:0000313" key="1">
    <source>
        <dbReference type="EMBL" id="GIH38352.1"/>
    </source>
</evidence>
<protein>
    <submittedName>
        <fullName evidence="1">Uncharacterized protein</fullName>
    </submittedName>
</protein>
<evidence type="ECO:0000313" key="2">
    <source>
        <dbReference type="Proteomes" id="UP000603904"/>
    </source>
</evidence>
<sequence>MGVAAAIGGDTGVGAVAPGTGPLSPGFSGISPEPMSRFVAEVEHARGVIGERAEAVRRVLAARGLPAASLGPIGEAERWLDERLPDLRRRREIAAGMARLPSWSPGALLPYEEGDLPSPVEARRLGGELAVAYRAVDSGALFDPGLDEKYAKIVRTLAEHVDDPEFTAAFFAAIGARRTVELPGRLRRGLEEGVEEAVATVSRALGSAVSGGAAVPGFAAVARALQVTAEGDDDRRGVGDLLSGGRFPTEWVAQVVAAQAFLPHGGPSGAALAPYLDALARHPAAARLAMWSVTRDAPRPPDALGRLLSPVPALARVDRRPDLVTFLRELDARAGRDDASAAAFGRLLAAASGAYDERDGAHSDVAARFAFAVITGAARFPFAPPARVHLAEIAGSYATEMTEGADLGDDNQLLPSAFGPVRSRIPGLRPAFRLSPEDTFRFLLTFAGDAAARAPFDAGMGDLTLRLVKEGVPAMRAAGDPTRLDDLFAALGNVRGFELGAAEKLGRPIDDRAQAARSDWSFGYGSTLGMAGLAVPGGMYGAIAWTALSMGWSLLDTYQDDPPGEVGKLRDMDDRETLGRRHSVAQMLMDAGFPAKVPPTEFQASLPPGVSVADSDGRLRPFVDILQSGPRSLRALDQWFITNGMGSQDNNSLGKSAKRLADVFNGGKDTSEVRARYLS</sequence>
<organism evidence="1 2">
    <name type="scientific">Microbispora corallina</name>
    <dbReference type="NCBI Taxonomy" id="83302"/>
    <lineage>
        <taxon>Bacteria</taxon>
        <taxon>Bacillati</taxon>
        <taxon>Actinomycetota</taxon>
        <taxon>Actinomycetes</taxon>
        <taxon>Streptosporangiales</taxon>
        <taxon>Streptosporangiaceae</taxon>
        <taxon>Microbispora</taxon>
    </lineage>
</organism>
<gene>
    <name evidence="1" type="ORF">Mco01_13520</name>
</gene>
<comment type="caution">
    <text evidence="1">The sequence shown here is derived from an EMBL/GenBank/DDBJ whole genome shotgun (WGS) entry which is preliminary data.</text>
</comment>
<dbReference type="Proteomes" id="UP000603904">
    <property type="component" value="Unassembled WGS sequence"/>
</dbReference>
<proteinExistence type="predicted"/>
<reference evidence="1 2" key="1">
    <citation type="submission" date="2021-01" db="EMBL/GenBank/DDBJ databases">
        <title>Whole genome shotgun sequence of Microbispora corallina NBRC 16416.</title>
        <authorList>
            <person name="Komaki H."/>
            <person name="Tamura T."/>
        </authorList>
    </citation>
    <scope>NUCLEOTIDE SEQUENCE [LARGE SCALE GENOMIC DNA]</scope>
    <source>
        <strain evidence="1 2">NBRC 16416</strain>
    </source>
</reference>
<name>A0ABQ4FU52_9ACTN</name>